<reference evidence="1 2" key="1">
    <citation type="journal article" date="2012" name="Environ. Microbiol.">
        <title>The genome of the ammonia-oxidizing Candidatus Nitrososphaera gargensis: insights into metabolic versatility and environmental adaptations.</title>
        <authorList>
            <person name="Spang A."/>
            <person name="Poehlein A."/>
            <person name="Offre P."/>
            <person name="Zumbragel S."/>
            <person name="Haider S."/>
            <person name="Rychlik N."/>
            <person name="Nowka B."/>
            <person name="Schmeisser C."/>
            <person name="Lebedeva E.V."/>
            <person name="Rattei T."/>
            <person name="Bohm C."/>
            <person name="Schmid M."/>
            <person name="Galushko A."/>
            <person name="Hatzenpichler R."/>
            <person name="Weinmaier T."/>
            <person name="Daniel R."/>
            <person name="Schleper C."/>
            <person name="Spieck E."/>
            <person name="Streit W."/>
            <person name="Wagner M."/>
        </authorList>
    </citation>
    <scope>NUCLEOTIDE SEQUENCE [LARGE SCALE GENOMIC DNA]</scope>
    <source>
        <strain evidence="2">Ga9.2</strain>
    </source>
</reference>
<dbReference type="STRING" id="1237085.Ngar_c05740"/>
<organism evidence="1 2">
    <name type="scientific">Nitrososphaera gargensis (strain Ga9.2)</name>
    <dbReference type="NCBI Taxonomy" id="1237085"/>
    <lineage>
        <taxon>Archaea</taxon>
        <taxon>Nitrososphaerota</taxon>
        <taxon>Nitrososphaeria</taxon>
        <taxon>Nitrososphaerales</taxon>
        <taxon>Nitrososphaeraceae</taxon>
        <taxon>Nitrososphaera</taxon>
    </lineage>
</organism>
<dbReference type="InParanoid" id="K0IHX8"/>
<dbReference type="OrthoDB" id="7459at2157"/>
<dbReference type="RefSeq" id="WP_015018063.1">
    <property type="nucleotide sequence ID" value="NC_018719.1"/>
</dbReference>
<gene>
    <name evidence="1" type="ordered locus">Ngar_c05740</name>
</gene>
<accession>K0IHX8</accession>
<dbReference type="BioCyc" id="CNIT1237085:G1324-572-MONOMER"/>
<evidence type="ECO:0000313" key="1">
    <source>
        <dbReference type="EMBL" id="AFU57517.1"/>
    </source>
</evidence>
<sequence>MADYQKMCDEVLHLDRSIRYVGLADHLGSLIATVYKPGLVPLSTKEETEAYTIQAIQRMGVIQGGPKVGRLKYVVGRFENLIRATIPVVSAGHDKFYLMLSMDLASDPIKVIENKVLPRVEKSMMQI</sequence>
<evidence type="ECO:0000313" key="2">
    <source>
        <dbReference type="Proteomes" id="UP000008037"/>
    </source>
</evidence>
<keyword evidence="2" id="KW-1185">Reference proteome</keyword>
<dbReference type="Proteomes" id="UP000008037">
    <property type="component" value="Chromosome"/>
</dbReference>
<dbReference type="AlphaFoldDB" id="K0IHX8"/>
<protein>
    <recommendedName>
        <fullName evidence="3">Roadblock/LAMTOR2 domain-containing protein</fullName>
    </recommendedName>
</protein>
<evidence type="ECO:0008006" key="3">
    <source>
        <dbReference type="Google" id="ProtNLM"/>
    </source>
</evidence>
<proteinExistence type="predicted"/>
<dbReference type="EMBL" id="CP002408">
    <property type="protein sequence ID" value="AFU57517.1"/>
    <property type="molecule type" value="Genomic_DNA"/>
</dbReference>
<dbReference type="GeneID" id="13796748"/>
<name>K0IHX8_NITGG</name>
<dbReference type="KEGG" id="nga:Ngar_c05740"/>
<dbReference type="HOGENOM" id="CLU_128582_1_0_2"/>